<evidence type="ECO:0000313" key="2">
    <source>
        <dbReference type="Proteomes" id="UP000436088"/>
    </source>
</evidence>
<sequence>MIFYFQDLSCLVFGQCRWLSAAPVIHRRRITRLHQKPRSLVIGTNSSTGIPQRHFLLSKVSPLTAVDSASFSKLAAQNHLDLRLPSFCSSAKLFCFPDLSLSLEKHSKDVSFAVLLDKNFTDYGSGSLAGADTFMNYSENDNVIVDSFRRYSRDSAGHKDQFDNYAGGSNVVDQSFNTYSTAATGGSGNFKNYNHEPFTSYTEDANSGQQSFSNYGKNGNGVPNEFSSYGKGSNVIGSDFSGYGQKANGAKDTFTSHAFDNSNNPVNGFKSYGEGGNAAVDSFSTYRDHASVGDSSFQSYAKGSNGAEVDFSNYAKGWDRIGLVWI</sequence>
<gene>
    <name evidence="1" type="ORF">F3Y22_tig00112926pilonHSYRG00006</name>
</gene>
<dbReference type="PANTHER" id="PTHR31458">
    <property type="entry name" value="POLYGALACTURONASE 1 BETA-LIKE PROTEIN 2"/>
    <property type="match status" value="1"/>
</dbReference>
<proteinExistence type="predicted"/>
<dbReference type="Proteomes" id="UP000436088">
    <property type="component" value="Unassembled WGS sequence"/>
</dbReference>
<accession>A0A6A2WRE2</accession>
<comment type="caution">
    <text evidence="1">The sequence shown here is derived from an EMBL/GenBank/DDBJ whole genome shotgun (WGS) entry which is preliminary data.</text>
</comment>
<dbReference type="PANTHER" id="PTHR31458:SF2">
    <property type="entry name" value="POLYGALACTURONASE 1 BETA-LIKE PROTEIN 2"/>
    <property type="match status" value="1"/>
</dbReference>
<protein>
    <submittedName>
        <fullName evidence="1">JP650 protein</fullName>
    </submittedName>
</protein>
<name>A0A6A2WRE2_HIBSY</name>
<keyword evidence="2" id="KW-1185">Reference proteome</keyword>
<dbReference type="AlphaFoldDB" id="A0A6A2WRE2"/>
<reference evidence="1" key="1">
    <citation type="submission" date="2019-09" db="EMBL/GenBank/DDBJ databases">
        <title>Draft genome information of white flower Hibiscus syriacus.</title>
        <authorList>
            <person name="Kim Y.-M."/>
        </authorList>
    </citation>
    <scope>NUCLEOTIDE SEQUENCE [LARGE SCALE GENOMIC DNA]</scope>
    <source>
        <strain evidence="1">YM2019G1</strain>
    </source>
</reference>
<dbReference type="EMBL" id="VEPZ02001670">
    <property type="protein sequence ID" value="KAE8663582.1"/>
    <property type="molecule type" value="Genomic_DNA"/>
</dbReference>
<organism evidence="1 2">
    <name type="scientific">Hibiscus syriacus</name>
    <name type="common">Rose of Sharon</name>
    <dbReference type="NCBI Taxonomy" id="106335"/>
    <lineage>
        <taxon>Eukaryota</taxon>
        <taxon>Viridiplantae</taxon>
        <taxon>Streptophyta</taxon>
        <taxon>Embryophyta</taxon>
        <taxon>Tracheophyta</taxon>
        <taxon>Spermatophyta</taxon>
        <taxon>Magnoliopsida</taxon>
        <taxon>eudicotyledons</taxon>
        <taxon>Gunneridae</taxon>
        <taxon>Pentapetalae</taxon>
        <taxon>rosids</taxon>
        <taxon>malvids</taxon>
        <taxon>Malvales</taxon>
        <taxon>Malvaceae</taxon>
        <taxon>Malvoideae</taxon>
        <taxon>Hibiscus</taxon>
    </lineage>
</organism>
<dbReference type="InterPro" id="IPR051897">
    <property type="entry name" value="PG-associated_BURP"/>
</dbReference>
<evidence type="ECO:0000313" key="1">
    <source>
        <dbReference type="EMBL" id="KAE8663582.1"/>
    </source>
</evidence>